<name>A0A1A9Z500_GLOPL</name>
<dbReference type="VEuPathDB" id="VectorBase:GPAI004091"/>
<sequence length="109" mass="12660">MGRRNHLKEAHLQLYLSQKKQKFPSSILCVDSWNEFQVIDPEIEINNNNDMNADIENANADTKRENDNEINPETTSSKLVLLPINVPIDWPKISETTSQRPCQLEEKRQ</sequence>
<accession>A0A1A9Z500</accession>
<dbReference type="EnsemblMetazoa" id="GPAI004091-RA">
    <property type="protein sequence ID" value="GPAI004091-PA"/>
    <property type="gene ID" value="GPAI004091"/>
</dbReference>
<dbReference type="AlphaFoldDB" id="A0A1A9Z500"/>
<evidence type="ECO:0000313" key="1">
    <source>
        <dbReference type="EnsemblMetazoa" id="GPAI004091-PA"/>
    </source>
</evidence>
<proteinExistence type="predicted"/>
<reference evidence="1" key="2">
    <citation type="submission" date="2020-05" db="UniProtKB">
        <authorList>
            <consortium name="EnsemblMetazoa"/>
        </authorList>
    </citation>
    <scope>IDENTIFICATION</scope>
    <source>
        <strain evidence="1">IAEA</strain>
    </source>
</reference>
<evidence type="ECO:0000313" key="2">
    <source>
        <dbReference type="Proteomes" id="UP000092445"/>
    </source>
</evidence>
<dbReference type="Proteomes" id="UP000092445">
    <property type="component" value="Unassembled WGS sequence"/>
</dbReference>
<keyword evidence="2" id="KW-1185">Reference proteome</keyword>
<reference evidence="2" key="1">
    <citation type="submission" date="2014-03" db="EMBL/GenBank/DDBJ databases">
        <authorList>
            <person name="Aksoy S."/>
            <person name="Warren W."/>
            <person name="Wilson R.K."/>
        </authorList>
    </citation>
    <scope>NUCLEOTIDE SEQUENCE [LARGE SCALE GENOMIC DNA]</scope>
    <source>
        <strain evidence="2">IAEA</strain>
    </source>
</reference>
<protein>
    <submittedName>
        <fullName evidence="1">Uncharacterized protein</fullName>
    </submittedName>
</protein>
<organism evidence="1 2">
    <name type="scientific">Glossina pallidipes</name>
    <name type="common">Tsetse fly</name>
    <dbReference type="NCBI Taxonomy" id="7398"/>
    <lineage>
        <taxon>Eukaryota</taxon>
        <taxon>Metazoa</taxon>
        <taxon>Ecdysozoa</taxon>
        <taxon>Arthropoda</taxon>
        <taxon>Hexapoda</taxon>
        <taxon>Insecta</taxon>
        <taxon>Pterygota</taxon>
        <taxon>Neoptera</taxon>
        <taxon>Endopterygota</taxon>
        <taxon>Diptera</taxon>
        <taxon>Brachycera</taxon>
        <taxon>Muscomorpha</taxon>
        <taxon>Hippoboscoidea</taxon>
        <taxon>Glossinidae</taxon>
        <taxon>Glossina</taxon>
    </lineage>
</organism>